<accession>A0A133U3D5</accession>
<dbReference type="Proteomes" id="UP000070163">
    <property type="component" value="Unassembled WGS sequence"/>
</dbReference>
<protein>
    <submittedName>
        <fullName evidence="1">Uncharacterized protein</fullName>
    </submittedName>
</protein>
<dbReference type="EMBL" id="LHXJ01000132">
    <property type="protein sequence ID" value="KXA88688.1"/>
    <property type="molecule type" value="Genomic_DNA"/>
</dbReference>
<gene>
    <name evidence="1" type="ORF">AKJ57_06470</name>
</gene>
<dbReference type="AlphaFoldDB" id="A0A133U3D5"/>
<proteinExistence type="predicted"/>
<evidence type="ECO:0000313" key="2">
    <source>
        <dbReference type="Proteomes" id="UP000070163"/>
    </source>
</evidence>
<keyword evidence="2" id="KW-1185">Reference proteome</keyword>
<comment type="caution">
    <text evidence="1">The sequence shown here is derived from an EMBL/GenBank/DDBJ whole genome shotgun (WGS) entry which is preliminary data.</text>
</comment>
<evidence type="ECO:0000313" key="1">
    <source>
        <dbReference type="EMBL" id="KXA88688.1"/>
    </source>
</evidence>
<sequence>MFVRYDTELQVNRVIYLKRKEAFSKLFQFSGFLEAQILKCAKILDEHNEYVPHISMAGEFIQESQMLKSIAMSNFGNGPYIKSITMARSPITAAFKGNYLKKLAEEDNLPSNPLRREWLLSIIWIYHESCHVSRFFLVLFE</sequence>
<organism evidence="1 2">
    <name type="scientific">candidate division MSBL1 archaeon SCGC-AAA259A05</name>
    <dbReference type="NCBI Taxonomy" id="1698259"/>
    <lineage>
        <taxon>Archaea</taxon>
        <taxon>Methanobacteriati</taxon>
        <taxon>Methanobacteriota</taxon>
        <taxon>candidate division MSBL1</taxon>
    </lineage>
</organism>
<name>A0A133U3D5_9EURY</name>
<reference evidence="1 2" key="1">
    <citation type="journal article" date="2016" name="Sci. Rep.">
        <title>Metabolic traits of an uncultured archaeal lineage -MSBL1- from brine pools of the Red Sea.</title>
        <authorList>
            <person name="Mwirichia R."/>
            <person name="Alam I."/>
            <person name="Rashid M."/>
            <person name="Vinu M."/>
            <person name="Ba-Alawi W."/>
            <person name="Anthony Kamau A."/>
            <person name="Kamanda Ngugi D."/>
            <person name="Goker M."/>
            <person name="Klenk H.P."/>
            <person name="Bajic V."/>
            <person name="Stingl U."/>
        </authorList>
    </citation>
    <scope>NUCLEOTIDE SEQUENCE [LARGE SCALE GENOMIC DNA]</scope>
    <source>
        <strain evidence="1">SCGC-AAA259A05</strain>
    </source>
</reference>